<reference evidence="12" key="2">
    <citation type="submission" date="2020-02" db="EMBL/GenBank/DDBJ databases">
        <title>Esox lucius (northern pike) genome, fEsoLuc1, primary haplotype.</title>
        <authorList>
            <person name="Myers G."/>
            <person name="Karagic N."/>
            <person name="Meyer A."/>
            <person name="Pippel M."/>
            <person name="Reichard M."/>
            <person name="Winkler S."/>
            <person name="Tracey A."/>
            <person name="Sims Y."/>
            <person name="Howe K."/>
            <person name="Rhie A."/>
            <person name="Formenti G."/>
            <person name="Durbin R."/>
            <person name="Fedrigo O."/>
            <person name="Jarvis E.D."/>
        </authorList>
    </citation>
    <scope>NUCLEOTIDE SEQUENCE [LARGE SCALE GENOMIC DNA]</scope>
</reference>
<reference evidence="12" key="3">
    <citation type="submission" date="2025-08" db="UniProtKB">
        <authorList>
            <consortium name="Ensembl"/>
        </authorList>
    </citation>
    <scope>IDENTIFICATION</scope>
</reference>
<evidence type="ECO:0000259" key="10">
    <source>
        <dbReference type="PROSITE" id="PS50234"/>
    </source>
</evidence>
<dbReference type="SUPFAM" id="SSF53300">
    <property type="entry name" value="vWA-like"/>
    <property type="match status" value="2"/>
</dbReference>
<dbReference type="SUPFAM" id="SSF49265">
    <property type="entry name" value="Fibronectin type III"/>
    <property type="match status" value="4"/>
</dbReference>
<dbReference type="InterPro" id="IPR050525">
    <property type="entry name" value="ECM_Assembly_Org"/>
</dbReference>
<evidence type="ECO:0000256" key="8">
    <source>
        <dbReference type="SAM" id="MobiDB-lite"/>
    </source>
</evidence>
<protein>
    <recommendedName>
        <fullName evidence="14">Collagen, type VII, alpha 1</fullName>
    </recommendedName>
</protein>
<gene>
    <name evidence="12" type="primary">NEO1</name>
</gene>
<evidence type="ECO:0000256" key="3">
    <source>
        <dbReference type="ARBA" id="ARBA00022530"/>
    </source>
</evidence>
<dbReference type="Bgee" id="ENSELUG00000023866">
    <property type="expression patterns" value="Expressed in ovary and 9 other cell types or tissues"/>
</dbReference>
<feature type="chain" id="PRO_5044195589" description="Collagen, type VII, alpha 1" evidence="9">
    <location>
        <begin position="23"/>
        <end position="1673"/>
    </location>
</feature>
<feature type="domain" description="Fibronectin type-III" evidence="11">
    <location>
        <begin position="504"/>
        <end position="589"/>
    </location>
</feature>
<dbReference type="InterPro" id="IPR013783">
    <property type="entry name" value="Ig-like_fold"/>
</dbReference>
<proteinExistence type="predicted"/>
<dbReference type="InterPro" id="IPR036116">
    <property type="entry name" value="FN3_sf"/>
</dbReference>
<dbReference type="OMA" id="SFYMIQG"/>
<reference evidence="13" key="1">
    <citation type="journal article" date="2014" name="PLoS ONE">
        <title>The genome and linkage map of the northern pike (Esox lucius): conserved synteny revealed between the salmonid sister group and the Neoteleostei.</title>
        <authorList>
            <person name="Rondeau E.B."/>
            <person name="Minkley D.R."/>
            <person name="Leong J.S."/>
            <person name="Messmer A.M."/>
            <person name="Jantzen J.R."/>
            <person name="von Schalburg K.R."/>
            <person name="Lemon C."/>
            <person name="Bird N.H."/>
            <person name="Koop B.F."/>
        </authorList>
    </citation>
    <scope>NUCLEOTIDE SEQUENCE</scope>
</reference>
<dbReference type="GO" id="GO:0007155">
    <property type="term" value="P:cell adhesion"/>
    <property type="evidence" value="ECO:0007669"/>
    <property type="project" value="UniProtKB-KW"/>
</dbReference>
<accession>A0A3P8Z9K3</accession>
<feature type="compositionally biased region" description="Basic and acidic residues" evidence="8">
    <location>
        <begin position="1309"/>
        <end position="1318"/>
    </location>
</feature>
<feature type="region of interest" description="Disordered" evidence="8">
    <location>
        <begin position="1358"/>
        <end position="1509"/>
    </location>
</feature>
<dbReference type="Ensembl" id="ENSELUT00000036476.3">
    <property type="protein sequence ID" value="ENSELUP00000024917.3"/>
    <property type="gene ID" value="ENSELUG00000023866.3"/>
</dbReference>
<dbReference type="PANTHER" id="PTHR24020">
    <property type="entry name" value="COLLAGEN ALPHA"/>
    <property type="match status" value="1"/>
</dbReference>
<feature type="compositionally biased region" description="Low complexity" evidence="8">
    <location>
        <begin position="1121"/>
        <end position="1138"/>
    </location>
</feature>
<dbReference type="CDD" id="cd01472">
    <property type="entry name" value="vWA_collagen"/>
    <property type="match status" value="1"/>
</dbReference>
<feature type="domain" description="Fibronectin type-III" evidence="11">
    <location>
        <begin position="613"/>
        <end position="701"/>
    </location>
</feature>
<dbReference type="Gene3D" id="2.60.40.10">
    <property type="entry name" value="Immunoglobulins"/>
    <property type="match status" value="6"/>
</dbReference>
<reference evidence="12" key="4">
    <citation type="submission" date="2025-09" db="UniProtKB">
        <authorList>
            <consortium name="Ensembl"/>
        </authorList>
    </citation>
    <scope>IDENTIFICATION</scope>
</reference>
<dbReference type="InParanoid" id="A0A3P8Z9K3"/>
<dbReference type="GeneTree" id="ENSGT00940000162238"/>
<dbReference type="PROSITE" id="PS50234">
    <property type="entry name" value="VWFA"/>
    <property type="match status" value="2"/>
</dbReference>
<dbReference type="InterPro" id="IPR002035">
    <property type="entry name" value="VWF_A"/>
</dbReference>
<keyword evidence="4" id="KW-0677">Repeat</keyword>
<feature type="signal peptide" evidence="9">
    <location>
        <begin position="1"/>
        <end position="22"/>
    </location>
</feature>
<dbReference type="Pfam" id="PF00041">
    <property type="entry name" value="fn3"/>
    <property type="match status" value="3"/>
</dbReference>
<dbReference type="SMART" id="SM00060">
    <property type="entry name" value="FN3"/>
    <property type="match status" value="6"/>
</dbReference>
<sequence>MGHSCFWIFLVSMSLSHQVVTAQPEACRTAGPADIVFLVDESWSVGQASFSLVKDFISAIINSFQDSVVGAEGVRFGVTVYGDIPRMRIALTDYSSLDEVLSAVMELPFEGGASRTGDALQFLVDYVFSTAIARDNTPKIVVLITNGRSDDRVDGPAKAVADGGISVYAVGVRGADESELRRIVTEPPEEHMLLGSDFSLLGALLPKLSRRICFTASEPPRPVPVVGPRDLQVSELAYSSLRLTWSQATGDVTGYRLLVTPLSPKGHPLTSLQTQVDLKAEARTCVVTELTPKTEYSLTVHAVYPNLVGGSATALAQTMKLVPVHEFLVQNFTTDTVQARWVSVKGATGYRLTWSSTDGHRENVNLGENFNFYMIQGLQAGTEYTITINPIFVDIEGPVTSTNAKTLKSSAVQTLKASAVNTNSAVVSWNAVPGATGYRLAWGPTQEFVGRDRPRQMALNGTTTEYHLKNVVHDTEYVLSLYVLFGSLVGPGITATFRTSPLGYVSNFKVTSYTSSSIDVEWSPIVGASEYKLTWTIGNAFRYLDRGVLFHRIESLQPETVYVVSIQVVYGNTEGPDISLSQLTGTWGDGSNPMLPFSAVAQRLGNGHLLIQAVKEVKVVDVGVNSFKLAWRKTTGVTGYKITWTPFHGGDEKSQLVSSSTSSFTIPKLQESSAYKIQVSSMVGGREGSPVLVTARTLDLPKVNSFAALDTTDSSTTLNWTSVAGASGYLLSWRHISGQTSKTPKLGPAHTMFKLTDLLYGRTYIFTIRPLYGEVEGPVTSIQHRICKVQPFFTTLHYSTGSMCIYSATVAKDLPLVSVQLVPVTPSPLPPNTITASQPNPANTRTPVTKARSKTTTTITGKTAAASTTIDHLTTNTRNVLLLEKETTVRPGPVCANVKADIVFLVDESWSIGSNNFAKLKDFLFRIVAYFPVIGPQGAQIAVVHYSDEPRIEFRLNDYNNRNSVLKALRGVRYGGGNTKTGKGMNYVLKELFQESLGMRQEVAHVLVLLTDGRAVDDVEQPSRIAQAYGVSVLAIGVASADMEELRKIASPTSYQNLFYARDFDDFDSIERDFISNICSEALLSEFRQHDEVGHRSKGEKGERVSGTLCRQLGLPGTDGIPGLPGRPGRTGPPGSAGQRVTITKLLSELLYYTDLKGPQGAPGVPGVSGPPGLPGQPGSPGSPGISIKVRQILWLSNYINCSVIPTRLGHQGNPGFGIPGQQGPKGDNGERGNVGLSGKPGPKGQDGINGEKGDIGFPGNPGAPGLRGKDGVSGVKGEPGLRGEPGSAGEPGDRGIRGPLGLPGRPGDPGDKGDKGDSGNIDDNYDVCVSVCVCLCVCHQRGEKGDQGRVGIAGIPGLPGTPVSTQHCRITCNSGEPGAPGPPGAQGIQGIRGNPGIPGSPGLRGQPGEPGEAGKEGDRGRRGKNGSPGAPGTKGKPGTEGPPGLPGTKGEKGDSIPGEPGARGVVGITGRRVRPITGERGSPGFDGDKGEKGEDGPPGSKGLKGEAGAKGAMGLFGVRGPVGQKGETGEAGVNGEVGRNGDDGLDGATGAKGDMGLQGQKGDQGDRGEPGLPGDTGGKGEKVSPVKKISSSCPMLPCINGVAGAPGLKGEKGATGFPGFPGFKGSAGTPGRDGAVGRPGLNGPMGGTGPKVHPKEPTNPRWNIKHLDVRCI</sequence>
<dbReference type="Gene3D" id="1.20.5.320">
    <property type="entry name" value="6-Phosphogluconate Dehydrogenase, domain 3"/>
    <property type="match status" value="1"/>
</dbReference>
<evidence type="ECO:0000313" key="12">
    <source>
        <dbReference type="Ensembl" id="ENSELUP00000024917.3"/>
    </source>
</evidence>
<name>A0A3P8Z9K3_ESOLU</name>
<dbReference type="PRINTS" id="PR00453">
    <property type="entry name" value="VWFADOMAIN"/>
</dbReference>
<dbReference type="InterPro" id="IPR003961">
    <property type="entry name" value="FN3_dom"/>
</dbReference>
<organism evidence="12 13">
    <name type="scientific">Esox lucius</name>
    <name type="common">Northern pike</name>
    <dbReference type="NCBI Taxonomy" id="8010"/>
    <lineage>
        <taxon>Eukaryota</taxon>
        <taxon>Metazoa</taxon>
        <taxon>Chordata</taxon>
        <taxon>Craniata</taxon>
        <taxon>Vertebrata</taxon>
        <taxon>Euteleostomi</taxon>
        <taxon>Actinopterygii</taxon>
        <taxon>Neopterygii</taxon>
        <taxon>Teleostei</taxon>
        <taxon>Protacanthopterygii</taxon>
        <taxon>Esociformes</taxon>
        <taxon>Esocidae</taxon>
        <taxon>Esox</taxon>
    </lineage>
</organism>
<keyword evidence="13" id="KW-1185">Reference proteome</keyword>
<feature type="compositionally biased region" description="Polar residues" evidence="8">
    <location>
        <begin position="1363"/>
        <end position="1375"/>
    </location>
</feature>
<dbReference type="CDD" id="cd00063">
    <property type="entry name" value="FN3"/>
    <property type="match status" value="6"/>
</dbReference>
<evidence type="ECO:0000256" key="7">
    <source>
        <dbReference type="ARBA" id="ARBA00023180"/>
    </source>
</evidence>
<feature type="compositionally biased region" description="Basic and acidic residues" evidence="8">
    <location>
        <begin position="1487"/>
        <end position="1496"/>
    </location>
</feature>
<keyword evidence="7" id="KW-0325">Glycoprotein</keyword>
<feature type="domain" description="VWFA" evidence="10">
    <location>
        <begin position="34"/>
        <end position="208"/>
    </location>
</feature>
<dbReference type="Pfam" id="PF01391">
    <property type="entry name" value="Collagen"/>
    <property type="match status" value="4"/>
</dbReference>
<dbReference type="FunFam" id="3.40.50.410:FF:000001">
    <property type="entry name" value="Collagen, type XII, alpha 1"/>
    <property type="match status" value="1"/>
</dbReference>
<keyword evidence="3" id="KW-0272">Extracellular matrix</keyword>
<feature type="compositionally biased region" description="Polar residues" evidence="8">
    <location>
        <begin position="832"/>
        <end position="847"/>
    </location>
</feature>
<feature type="compositionally biased region" description="Low complexity" evidence="8">
    <location>
        <begin position="1428"/>
        <end position="1437"/>
    </location>
</feature>
<keyword evidence="5" id="KW-0130">Cell adhesion</keyword>
<dbReference type="PROSITE" id="PS50853">
    <property type="entry name" value="FN3"/>
    <property type="match status" value="5"/>
</dbReference>
<dbReference type="Proteomes" id="UP000265140">
    <property type="component" value="Chromosome 23"/>
</dbReference>
<evidence type="ECO:0000256" key="2">
    <source>
        <dbReference type="ARBA" id="ARBA00022525"/>
    </source>
</evidence>
<dbReference type="SMART" id="SM00327">
    <property type="entry name" value="VWA"/>
    <property type="match status" value="2"/>
</dbReference>
<feature type="region of interest" description="Disordered" evidence="8">
    <location>
        <begin position="1213"/>
        <end position="1319"/>
    </location>
</feature>
<comment type="subcellular location">
    <subcellularLocation>
        <location evidence="1">Secreted</location>
        <location evidence="1">Extracellular space</location>
        <location evidence="1">Extracellular matrix</location>
    </subcellularLocation>
</comment>
<evidence type="ECO:0000256" key="6">
    <source>
        <dbReference type="ARBA" id="ARBA00023119"/>
    </source>
</evidence>
<dbReference type="Gene3D" id="3.40.50.410">
    <property type="entry name" value="von Willebrand factor, type A domain"/>
    <property type="match status" value="2"/>
</dbReference>
<evidence type="ECO:0000313" key="13">
    <source>
        <dbReference type="Proteomes" id="UP000265140"/>
    </source>
</evidence>
<keyword evidence="6" id="KW-0176">Collagen</keyword>
<evidence type="ECO:0000256" key="5">
    <source>
        <dbReference type="ARBA" id="ARBA00022889"/>
    </source>
</evidence>
<feature type="domain" description="Fibronectin type-III" evidence="11">
    <location>
        <begin position="227"/>
        <end position="324"/>
    </location>
</feature>
<keyword evidence="9" id="KW-0732">Signal</keyword>
<dbReference type="GO" id="GO:0005581">
    <property type="term" value="C:collagen trimer"/>
    <property type="evidence" value="ECO:0007669"/>
    <property type="project" value="UniProtKB-KW"/>
</dbReference>
<feature type="domain" description="Fibronectin type-III" evidence="11">
    <location>
        <begin position="702"/>
        <end position="792"/>
    </location>
</feature>
<feature type="region of interest" description="Disordered" evidence="8">
    <location>
        <begin position="1521"/>
        <end position="1589"/>
    </location>
</feature>
<feature type="region of interest" description="Disordered" evidence="8">
    <location>
        <begin position="1624"/>
        <end position="1662"/>
    </location>
</feature>
<dbReference type="InterPro" id="IPR008160">
    <property type="entry name" value="Collagen"/>
</dbReference>
<feature type="region of interest" description="Disordered" evidence="8">
    <location>
        <begin position="830"/>
        <end position="852"/>
    </location>
</feature>
<evidence type="ECO:0000256" key="1">
    <source>
        <dbReference type="ARBA" id="ARBA00004498"/>
    </source>
</evidence>
<dbReference type="Pfam" id="PF00092">
    <property type="entry name" value="VWA"/>
    <property type="match status" value="2"/>
</dbReference>
<dbReference type="InterPro" id="IPR036465">
    <property type="entry name" value="vWFA_dom_sf"/>
</dbReference>
<evidence type="ECO:0000256" key="9">
    <source>
        <dbReference type="SAM" id="SignalP"/>
    </source>
</evidence>
<feature type="region of interest" description="Disordered" evidence="8">
    <location>
        <begin position="1114"/>
        <end position="1139"/>
    </location>
</feature>
<keyword evidence="2" id="KW-0964">Secreted</keyword>
<evidence type="ECO:0000259" key="11">
    <source>
        <dbReference type="PROSITE" id="PS50853"/>
    </source>
</evidence>
<dbReference type="PANTHER" id="PTHR24020:SF84">
    <property type="entry name" value="VWFA DOMAIN-CONTAINING PROTEIN"/>
    <property type="match status" value="1"/>
</dbReference>
<evidence type="ECO:0008006" key="14">
    <source>
        <dbReference type="Google" id="ProtNLM"/>
    </source>
</evidence>
<evidence type="ECO:0000256" key="4">
    <source>
        <dbReference type="ARBA" id="ARBA00022737"/>
    </source>
</evidence>
<feature type="domain" description="VWFA" evidence="10">
    <location>
        <begin position="901"/>
        <end position="1078"/>
    </location>
</feature>
<feature type="region of interest" description="Disordered" evidence="8">
    <location>
        <begin position="1162"/>
        <end position="1185"/>
    </location>
</feature>
<feature type="domain" description="Fibronectin type-III" evidence="11">
    <location>
        <begin position="411"/>
        <end position="503"/>
    </location>
</feature>